<organism evidence="3 4">
    <name type="scientific">Arachis hypogaea</name>
    <name type="common">Peanut</name>
    <dbReference type="NCBI Taxonomy" id="3818"/>
    <lineage>
        <taxon>Eukaryota</taxon>
        <taxon>Viridiplantae</taxon>
        <taxon>Streptophyta</taxon>
        <taxon>Embryophyta</taxon>
        <taxon>Tracheophyta</taxon>
        <taxon>Spermatophyta</taxon>
        <taxon>Magnoliopsida</taxon>
        <taxon>eudicotyledons</taxon>
        <taxon>Gunneridae</taxon>
        <taxon>Pentapetalae</taxon>
        <taxon>rosids</taxon>
        <taxon>fabids</taxon>
        <taxon>Fabales</taxon>
        <taxon>Fabaceae</taxon>
        <taxon>Papilionoideae</taxon>
        <taxon>50 kb inversion clade</taxon>
        <taxon>dalbergioids sensu lato</taxon>
        <taxon>Dalbergieae</taxon>
        <taxon>Pterocarpus clade</taxon>
        <taxon>Arachis</taxon>
    </lineage>
</organism>
<sequence length="552" mass="63605">MKQLTEDHKRRMLIERMQDERDKWLTAINTSFSHIEETSRFLQSLPILGLNSAVTLYKHSMNDHHTYCLSVAMAARYDLIKCINAGSEHKVWKLKVRVIRLWTVSHFANSRVKAPIEMEDTIQCFIKGIFVPIFEGLLAEGNVYVVTNFAVALSTIKFKSTRHEFRINFKRGTIMRPLASKGNLVEFTRDGKPSSYITIELDDLEGGQKLRVTLWQTFAFNLLKYLEEHPYLTYVVILQMVKMKFYSGVMGVSNINYNSKLFINVEFSAVRDFFARGNKLNPVDKQGIMPLVCDQPVSIEKDFLCLSVYKIIAEIKEHNQDAVFVTAGMIKEVKTEFGWWYKGCKKCRRCLRELEKRYFCPNCVEDYGFYVPRLLQVKEEYVEKLVPHLIFSVYNPVKINFNDKNFLYISHYSFIGKQLSISSTIIGVQKRQSFFVVALVAINLAQLYEDVNLSIVKMHSPSGDTQSDQNVDPFVDDEVLNGYDDSMLDVDMEDNFIPSSEILDKLTMSNDEIKQLCLMDIDKILHSYVFPNAFPFSSPVAFAIAPTGPPFT</sequence>
<evidence type="ECO:0000313" key="4">
    <source>
        <dbReference type="Proteomes" id="UP000289738"/>
    </source>
</evidence>
<accession>A0A445ACY6</accession>
<keyword evidence="4" id="KW-1185">Reference proteome</keyword>
<proteinExistence type="predicted"/>
<dbReference type="AlphaFoldDB" id="A0A445ACY6"/>
<evidence type="ECO:0000259" key="1">
    <source>
        <dbReference type="Pfam" id="PF02721"/>
    </source>
</evidence>
<dbReference type="InterPro" id="IPR012340">
    <property type="entry name" value="NA-bd_OB-fold"/>
</dbReference>
<gene>
    <name evidence="3" type="ORF">Ahy_B02g057800</name>
</gene>
<dbReference type="EMBL" id="SDMP01000012">
    <property type="protein sequence ID" value="RYR24303.1"/>
    <property type="molecule type" value="Genomic_DNA"/>
</dbReference>
<comment type="caution">
    <text evidence="3">The sequence shown here is derived from an EMBL/GenBank/DDBJ whole genome shotgun (WGS) entry which is preliminary data.</text>
</comment>
<reference evidence="3 4" key="1">
    <citation type="submission" date="2019-01" db="EMBL/GenBank/DDBJ databases">
        <title>Sequencing of cultivated peanut Arachis hypogaea provides insights into genome evolution and oil improvement.</title>
        <authorList>
            <person name="Chen X."/>
        </authorList>
    </citation>
    <scope>NUCLEOTIDE SEQUENCE [LARGE SCALE GENOMIC DNA]</scope>
    <source>
        <strain evidence="4">cv. Fuhuasheng</strain>
        <tissue evidence="3">Leaves</tissue>
    </source>
</reference>
<dbReference type="PANTHER" id="PTHR47165:SF4">
    <property type="entry name" value="OS03G0429900 PROTEIN"/>
    <property type="match status" value="1"/>
</dbReference>
<dbReference type="InterPro" id="IPR021911">
    <property type="entry name" value="ATAD3_N"/>
</dbReference>
<dbReference type="Proteomes" id="UP000289738">
    <property type="component" value="Chromosome B02"/>
</dbReference>
<feature type="domain" description="ATPase family AAA" evidence="2">
    <location>
        <begin position="2"/>
        <end position="40"/>
    </location>
</feature>
<evidence type="ECO:0000313" key="3">
    <source>
        <dbReference type="EMBL" id="RYR24303.1"/>
    </source>
</evidence>
<dbReference type="InterPro" id="IPR003871">
    <property type="entry name" value="RFA1B/D_OB_1st"/>
</dbReference>
<protein>
    <submittedName>
        <fullName evidence="3">Uncharacterized protein</fullName>
    </submittedName>
</protein>
<name>A0A445ACY6_ARAHY</name>
<feature type="domain" description="Replication protein A 70 kDa DNA-binding subunit B/D first OB fold" evidence="1">
    <location>
        <begin position="90"/>
        <end position="176"/>
    </location>
</feature>
<dbReference type="CDD" id="cd04480">
    <property type="entry name" value="RPA1_DBD_A_like"/>
    <property type="match status" value="1"/>
</dbReference>
<dbReference type="SUPFAM" id="SSF50249">
    <property type="entry name" value="Nucleic acid-binding proteins"/>
    <property type="match status" value="2"/>
</dbReference>
<dbReference type="PANTHER" id="PTHR47165">
    <property type="entry name" value="OS03G0429900 PROTEIN"/>
    <property type="match status" value="1"/>
</dbReference>
<dbReference type="STRING" id="3818.A0A445ACY6"/>
<dbReference type="Pfam" id="PF12037">
    <property type="entry name" value="ATAD3_N"/>
    <property type="match status" value="1"/>
</dbReference>
<dbReference type="Pfam" id="PF02721">
    <property type="entry name" value="DUF223"/>
    <property type="match status" value="1"/>
</dbReference>
<dbReference type="Gene3D" id="2.40.50.140">
    <property type="entry name" value="Nucleic acid-binding proteins"/>
    <property type="match status" value="3"/>
</dbReference>
<evidence type="ECO:0000259" key="2">
    <source>
        <dbReference type="Pfam" id="PF12037"/>
    </source>
</evidence>